<comment type="similarity">
    <text evidence="1">Belongs to the mTERF family.</text>
</comment>
<evidence type="ECO:0000313" key="4">
    <source>
        <dbReference type="EMBL" id="KAJ7980236.1"/>
    </source>
</evidence>
<dbReference type="Proteomes" id="UP001163823">
    <property type="component" value="Chromosome 2"/>
</dbReference>
<keyword evidence="2" id="KW-0804">Transcription</keyword>
<dbReference type="Gene3D" id="1.25.70.10">
    <property type="entry name" value="Transcription termination factor 3, mitochondrial"/>
    <property type="match status" value="1"/>
</dbReference>
<protein>
    <submittedName>
        <fullName evidence="4">Transcription termination factor like</fullName>
    </submittedName>
</protein>
<name>A0AAD7QG58_QUISA</name>
<dbReference type="EMBL" id="JARAOO010000002">
    <property type="protein sequence ID" value="KAJ7980236.1"/>
    <property type="molecule type" value="Genomic_DNA"/>
</dbReference>
<dbReference type="Pfam" id="PF02536">
    <property type="entry name" value="mTERF"/>
    <property type="match status" value="2"/>
</dbReference>
<reference evidence="4" key="1">
    <citation type="journal article" date="2023" name="Science">
        <title>Elucidation of the pathway for biosynthesis of saponin adjuvants from the soapbark tree.</title>
        <authorList>
            <person name="Reed J."/>
            <person name="Orme A."/>
            <person name="El-Demerdash A."/>
            <person name="Owen C."/>
            <person name="Martin L.B.B."/>
            <person name="Misra R.C."/>
            <person name="Kikuchi S."/>
            <person name="Rejzek M."/>
            <person name="Martin A.C."/>
            <person name="Harkess A."/>
            <person name="Leebens-Mack J."/>
            <person name="Louveau T."/>
            <person name="Stephenson M.J."/>
            <person name="Osbourn A."/>
        </authorList>
    </citation>
    <scope>NUCLEOTIDE SEQUENCE</scope>
    <source>
        <strain evidence="4">S10</strain>
    </source>
</reference>
<dbReference type="SMART" id="SM00733">
    <property type="entry name" value="Mterf"/>
    <property type="match status" value="6"/>
</dbReference>
<keyword evidence="5" id="KW-1185">Reference proteome</keyword>
<keyword evidence="2" id="KW-0805">Transcription regulation</keyword>
<dbReference type="PANTHER" id="PTHR13068:SF166">
    <property type="entry name" value="TRANSCRIPTION TERMINATION FACTOR MTERF15, MITOCHONDRIAL-LIKE"/>
    <property type="match status" value="1"/>
</dbReference>
<keyword evidence="3" id="KW-0809">Transit peptide</keyword>
<proteinExistence type="inferred from homology"/>
<keyword evidence="2" id="KW-0806">Transcription termination</keyword>
<dbReference type="InterPro" id="IPR038538">
    <property type="entry name" value="MTERF_sf"/>
</dbReference>
<accession>A0AAD7QG58</accession>
<gene>
    <name evidence="4" type="ORF">O6P43_003532</name>
</gene>
<sequence>MFYFLCNFIPSGNHIGKASPTILNLVYLQKKFFSSSSNGYSFTVSYLINKCGFSPETAASASNYVHFENPEKPDLVIDFFRDHGFSETQISKVIRRRPSLLLSNPEKSLLPKLEFFKSKGFLSSDVAKIISSYGGILHRSLEKKIIPSFDFFKQVLQSDSNIIQAVKRFNKILVKDVDTYAAPNIELLRENGVPESYIITTLKYQPSSLVMNSKRFKQIVEEVKEMGLNPLRLKFMVAVVSMTTMSKSTRARKADVYKRWGWSDKDILDAFGRCPLCMMASEDKIEGIMNFLVEKLGCDACRIAKHPQVMTLSLDKRIIPRGSVIQVLLSKGLVKGLNLTSIFDTKEKSFLEKYVLPHEKESSELLKLYQAKLDLAR</sequence>
<evidence type="ECO:0000256" key="3">
    <source>
        <dbReference type="ARBA" id="ARBA00022946"/>
    </source>
</evidence>
<dbReference type="InterPro" id="IPR003690">
    <property type="entry name" value="MTERF"/>
</dbReference>
<comment type="caution">
    <text evidence="4">The sequence shown here is derived from an EMBL/GenBank/DDBJ whole genome shotgun (WGS) entry which is preliminary data.</text>
</comment>
<dbReference type="AlphaFoldDB" id="A0AAD7QG58"/>
<dbReference type="GO" id="GO:0003676">
    <property type="term" value="F:nucleic acid binding"/>
    <property type="evidence" value="ECO:0007669"/>
    <property type="project" value="InterPro"/>
</dbReference>
<dbReference type="GO" id="GO:0006353">
    <property type="term" value="P:DNA-templated transcription termination"/>
    <property type="evidence" value="ECO:0007669"/>
    <property type="project" value="UniProtKB-KW"/>
</dbReference>
<dbReference type="PANTHER" id="PTHR13068">
    <property type="entry name" value="CGI-12 PROTEIN-RELATED"/>
    <property type="match status" value="1"/>
</dbReference>
<evidence type="ECO:0000256" key="1">
    <source>
        <dbReference type="ARBA" id="ARBA00007692"/>
    </source>
</evidence>
<evidence type="ECO:0000256" key="2">
    <source>
        <dbReference type="ARBA" id="ARBA00022472"/>
    </source>
</evidence>
<organism evidence="4 5">
    <name type="scientific">Quillaja saponaria</name>
    <name type="common">Soap bark tree</name>
    <dbReference type="NCBI Taxonomy" id="32244"/>
    <lineage>
        <taxon>Eukaryota</taxon>
        <taxon>Viridiplantae</taxon>
        <taxon>Streptophyta</taxon>
        <taxon>Embryophyta</taxon>
        <taxon>Tracheophyta</taxon>
        <taxon>Spermatophyta</taxon>
        <taxon>Magnoliopsida</taxon>
        <taxon>eudicotyledons</taxon>
        <taxon>Gunneridae</taxon>
        <taxon>Pentapetalae</taxon>
        <taxon>rosids</taxon>
        <taxon>fabids</taxon>
        <taxon>Fabales</taxon>
        <taxon>Quillajaceae</taxon>
        <taxon>Quillaja</taxon>
    </lineage>
</organism>
<dbReference type="KEGG" id="qsa:O6P43_003532"/>
<evidence type="ECO:0000313" key="5">
    <source>
        <dbReference type="Proteomes" id="UP001163823"/>
    </source>
</evidence>
<dbReference type="FunFam" id="1.25.70.10:FF:000001">
    <property type="entry name" value="Mitochondrial transcription termination factor-like"/>
    <property type="match status" value="1"/>
</dbReference>